<comment type="similarity">
    <text evidence="4">Belongs to the ABC transporter superfamily. Macrolide exporter (TC 3.A.1.122) family.</text>
</comment>
<keyword evidence="1" id="KW-0813">Transport</keyword>
<dbReference type="GO" id="GO:0022857">
    <property type="term" value="F:transmembrane transporter activity"/>
    <property type="evidence" value="ECO:0007669"/>
    <property type="project" value="TreeGrafter"/>
</dbReference>
<dbReference type="InterPro" id="IPR015854">
    <property type="entry name" value="ABC_transpr_LolD-like"/>
</dbReference>
<dbReference type="Proteomes" id="UP000241074">
    <property type="component" value="Chromosome"/>
</dbReference>
<feature type="domain" description="ABC transporter" evidence="5">
    <location>
        <begin position="11"/>
        <end position="234"/>
    </location>
</feature>
<dbReference type="SUPFAM" id="SSF52540">
    <property type="entry name" value="P-loop containing nucleoside triphosphate hydrolases"/>
    <property type="match status" value="1"/>
</dbReference>
<reference evidence="6 7" key="2">
    <citation type="submission" date="2018-03" db="EMBL/GenBank/DDBJ databases">
        <authorList>
            <person name="Keele B.F."/>
        </authorList>
    </citation>
    <scope>NUCLEOTIDE SEQUENCE [LARGE SCALE GENOMIC DNA]</scope>
    <source>
        <strain evidence="6 7">D13</strain>
    </source>
</reference>
<sequence length="234" mass="24925">MDTPHQESLLIDARDLGRRYPSAAGDVVALTGVSFRISRGEFVAVVGASGSGKSTLLHLLGGLDRPSSGELWVAGTNLAALSEQALTQWRARQIGFVFQFFQLLPTLTVLENVMLPMALLGEWPRSSHRSRALALLDQLGVSHTADRLPGTLSGGQQQRVAVARALANEPPLILADEPTGNLDSRNATTLLELLASLAAAGRSVILVTHERHHVPGVQRVLALSDGRLLPSDAT</sequence>
<evidence type="ECO:0000259" key="5">
    <source>
        <dbReference type="PROSITE" id="PS50893"/>
    </source>
</evidence>
<dbReference type="Gene3D" id="3.40.50.300">
    <property type="entry name" value="P-loop containing nucleotide triphosphate hydrolases"/>
    <property type="match status" value="1"/>
</dbReference>
<keyword evidence="7" id="KW-1185">Reference proteome</keyword>
<keyword evidence="3 6" id="KW-0067">ATP-binding</keyword>
<gene>
    <name evidence="6" type="ORF">C7S18_03985</name>
</gene>
<dbReference type="AlphaFoldDB" id="A0A2P1PNH3"/>
<dbReference type="PROSITE" id="PS50893">
    <property type="entry name" value="ABC_TRANSPORTER_2"/>
    <property type="match status" value="1"/>
</dbReference>
<keyword evidence="2" id="KW-0547">Nucleotide-binding</keyword>
<dbReference type="Pfam" id="PF00005">
    <property type="entry name" value="ABC_tran"/>
    <property type="match status" value="1"/>
</dbReference>
<evidence type="ECO:0000313" key="7">
    <source>
        <dbReference type="Proteomes" id="UP000241074"/>
    </source>
</evidence>
<dbReference type="PANTHER" id="PTHR24220">
    <property type="entry name" value="IMPORT ATP-BINDING PROTEIN"/>
    <property type="match status" value="1"/>
</dbReference>
<name>A0A2P1PNH3_9GAMM</name>
<dbReference type="EMBL" id="CP027860">
    <property type="protein sequence ID" value="AVP96403.1"/>
    <property type="molecule type" value="Genomic_DNA"/>
</dbReference>
<evidence type="ECO:0000256" key="1">
    <source>
        <dbReference type="ARBA" id="ARBA00022448"/>
    </source>
</evidence>
<dbReference type="PROSITE" id="PS00211">
    <property type="entry name" value="ABC_TRANSPORTER_1"/>
    <property type="match status" value="1"/>
</dbReference>
<protein>
    <submittedName>
        <fullName evidence="6">ABC transporter ATP-binding protein</fullName>
    </submittedName>
</protein>
<dbReference type="OrthoDB" id="9802264at2"/>
<evidence type="ECO:0000313" key="6">
    <source>
        <dbReference type="EMBL" id="AVP96403.1"/>
    </source>
</evidence>
<dbReference type="RefSeq" id="WP_106890332.1">
    <property type="nucleotide sequence ID" value="NZ_CP027860.1"/>
</dbReference>
<proteinExistence type="inferred from homology"/>
<dbReference type="CDD" id="cd03255">
    <property type="entry name" value="ABC_MJ0796_LolCDE_FtsE"/>
    <property type="match status" value="1"/>
</dbReference>
<dbReference type="InterPro" id="IPR003439">
    <property type="entry name" value="ABC_transporter-like_ATP-bd"/>
</dbReference>
<dbReference type="SMART" id="SM00382">
    <property type="entry name" value="AAA"/>
    <property type="match status" value="1"/>
</dbReference>
<organism evidence="6 7">
    <name type="scientific">Ahniella affigens</name>
    <dbReference type="NCBI Taxonomy" id="2021234"/>
    <lineage>
        <taxon>Bacteria</taxon>
        <taxon>Pseudomonadati</taxon>
        <taxon>Pseudomonadota</taxon>
        <taxon>Gammaproteobacteria</taxon>
        <taxon>Lysobacterales</taxon>
        <taxon>Rhodanobacteraceae</taxon>
        <taxon>Ahniella</taxon>
    </lineage>
</organism>
<dbReference type="InterPro" id="IPR017911">
    <property type="entry name" value="MacB-like_ATP-bd"/>
</dbReference>
<reference evidence="6 7" key="1">
    <citation type="submission" date="2018-03" db="EMBL/GenBank/DDBJ databases">
        <title>Ahniella affigens gen. nov., sp. nov., a gammaproteobacterium isolated from sandy soil near a stream.</title>
        <authorList>
            <person name="Ko Y."/>
            <person name="Kim J.-H."/>
        </authorList>
    </citation>
    <scope>NUCLEOTIDE SEQUENCE [LARGE SCALE GENOMIC DNA]</scope>
    <source>
        <strain evidence="6 7">D13</strain>
    </source>
</reference>
<dbReference type="InterPro" id="IPR017871">
    <property type="entry name" value="ABC_transporter-like_CS"/>
</dbReference>
<dbReference type="GO" id="GO:0005524">
    <property type="term" value="F:ATP binding"/>
    <property type="evidence" value="ECO:0007669"/>
    <property type="project" value="UniProtKB-KW"/>
</dbReference>
<evidence type="ECO:0000256" key="3">
    <source>
        <dbReference type="ARBA" id="ARBA00022840"/>
    </source>
</evidence>
<dbReference type="GO" id="GO:0005886">
    <property type="term" value="C:plasma membrane"/>
    <property type="evidence" value="ECO:0007669"/>
    <property type="project" value="TreeGrafter"/>
</dbReference>
<evidence type="ECO:0000256" key="4">
    <source>
        <dbReference type="ARBA" id="ARBA00038388"/>
    </source>
</evidence>
<dbReference type="GO" id="GO:0016887">
    <property type="term" value="F:ATP hydrolysis activity"/>
    <property type="evidence" value="ECO:0007669"/>
    <property type="project" value="InterPro"/>
</dbReference>
<dbReference type="GO" id="GO:1902495">
    <property type="term" value="C:transmembrane transporter complex"/>
    <property type="evidence" value="ECO:0007669"/>
    <property type="project" value="UniProtKB-ARBA"/>
</dbReference>
<evidence type="ECO:0000256" key="2">
    <source>
        <dbReference type="ARBA" id="ARBA00022741"/>
    </source>
</evidence>
<dbReference type="FunFam" id="3.40.50.300:FF:000032">
    <property type="entry name" value="Export ABC transporter ATP-binding protein"/>
    <property type="match status" value="1"/>
</dbReference>
<dbReference type="InterPro" id="IPR003593">
    <property type="entry name" value="AAA+_ATPase"/>
</dbReference>
<dbReference type="KEGG" id="xba:C7S18_03985"/>
<dbReference type="InterPro" id="IPR027417">
    <property type="entry name" value="P-loop_NTPase"/>
</dbReference>
<accession>A0A2P1PNH3</accession>